<dbReference type="WBParaSite" id="MhA1_Contig2450.frz3.gene3">
    <property type="protein sequence ID" value="MhA1_Contig2450.frz3.gene3"/>
    <property type="gene ID" value="MhA1_Contig2450.frz3.gene3"/>
</dbReference>
<feature type="compositionally biased region" description="Basic and acidic residues" evidence="1">
    <location>
        <begin position="1"/>
        <end position="17"/>
    </location>
</feature>
<evidence type="ECO:0000313" key="3">
    <source>
        <dbReference type="WBParaSite" id="MhA1_Contig2450.frz3.gene3"/>
    </source>
</evidence>
<keyword evidence="2" id="KW-1185">Reference proteome</keyword>
<proteinExistence type="predicted"/>
<protein>
    <submittedName>
        <fullName evidence="3">Uncharacterized protein</fullName>
    </submittedName>
</protein>
<feature type="region of interest" description="Disordered" evidence="1">
    <location>
        <begin position="55"/>
        <end position="86"/>
    </location>
</feature>
<evidence type="ECO:0000313" key="2">
    <source>
        <dbReference type="Proteomes" id="UP000095281"/>
    </source>
</evidence>
<feature type="compositionally biased region" description="Polar residues" evidence="1">
    <location>
        <begin position="18"/>
        <end position="30"/>
    </location>
</feature>
<name>A0A1I8BIG2_MELHA</name>
<reference evidence="3" key="1">
    <citation type="submission" date="2016-11" db="UniProtKB">
        <authorList>
            <consortium name="WormBaseParasite"/>
        </authorList>
    </citation>
    <scope>IDENTIFICATION</scope>
</reference>
<evidence type="ECO:0000256" key="1">
    <source>
        <dbReference type="SAM" id="MobiDB-lite"/>
    </source>
</evidence>
<accession>A0A1I8BIG2</accession>
<dbReference type="AlphaFoldDB" id="A0A1I8BIG2"/>
<dbReference type="Proteomes" id="UP000095281">
    <property type="component" value="Unplaced"/>
</dbReference>
<feature type="region of interest" description="Disordered" evidence="1">
    <location>
        <begin position="1"/>
        <end position="37"/>
    </location>
</feature>
<sequence length="149" mass="17165">MDNDKSQKDSHSSEEKVTNVSLSASTNQPKYSAKDKQKWKMLNPLAAEFNPKRSFESLPQGYDQIHHPNNQIFPVNPPPAFVPQSGQQVIVPPPSLHLHHNGSVPKDQRANFYNNGQNKHYHKNGYNYKREYHSKNNQFPNSKNNIFNK</sequence>
<organism evidence="2 3">
    <name type="scientific">Meloidogyne hapla</name>
    <name type="common">Root-knot nematode worm</name>
    <dbReference type="NCBI Taxonomy" id="6305"/>
    <lineage>
        <taxon>Eukaryota</taxon>
        <taxon>Metazoa</taxon>
        <taxon>Ecdysozoa</taxon>
        <taxon>Nematoda</taxon>
        <taxon>Chromadorea</taxon>
        <taxon>Rhabditida</taxon>
        <taxon>Tylenchina</taxon>
        <taxon>Tylenchomorpha</taxon>
        <taxon>Tylenchoidea</taxon>
        <taxon>Meloidogynidae</taxon>
        <taxon>Meloidogyninae</taxon>
        <taxon>Meloidogyne</taxon>
    </lineage>
</organism>